<dbReference type="Proteomes" id="UP001158598">
    <property type="component" value="Chromosome"/>
</dbReference>
<feature type="domain" description="Pre ATP-grasp" evidence="1">
    <location>
        <begin position="91"/>
        <end position="182"/>
    </location>
</feature>
<organism evidence="2 3">
    <name type="scientific">Methylococcus capsulatus</name>
    <dbReference type="NCBI Taxonomy" id="414"/>
    <lineage>
        <taxon>Bacteria</taxon>
        <taxon>Pseudomonadati</taxon>
        <taxon>Pseudomonadota</taxon>
        <taxon>Gammaproteobacteria</taxon>
        <taxon>Methylococcales</taxon>
        <taxon>Methylococcaceae</taxon>
        <taxon>Methylococcus</taxon>
    </lineage>
</organism>
<evidence type="ECO:0000313" key="3">
    <source>
        <dbReference type="Proteomes" id="UP001158598"/>
    </source>
</evidence>
<dbReference type="EMBL" id="OX458332">
    <property type="protein sequence ID" value="CAI8840927.1"/>
    <property type="molecule type" value="Genomic_DNA"/>
</dbReference>
<protein>
    <submittedName>
        <fullName evidence="2">PreAtp-grasp domain-containing protein</fullName>
    </submittedName>
</protein>
<evidence type="ECO:0000259" key="1">
    <source>
        <dbReference type="Pfam" id="PF18604"/>
    </source>
</evidence>
<accession>A0AA35URD6</accession>
<dbReference type="RefSeq" id="WP_282213253.1">
    <property type="nucleotide sequence ID" value="NZ_OX458332.1"/>
</dbReference>
<gene>
    <name evidence="2" type="ORF">MCNOR_2313</name>
</gene>
<reference evidence="2" key="1">
    <citation type="submission" date="2023-03" db="EMBL/GenBank/DDBJ databases">
        <authorList>
            <person name="Pearce D."/>
        </authorList>
    </citation>
    <scope>NUCLEOTIDE SEQUENCE</scope>
    <source>
        <strain evidence="2">Mc</strain>
    </source>
</reference>
<proteinExistence type="predicted"/>
<dbReference type="Pfam" id="PF18604">
    <property type="entry name" value="PreAtp-grasp"/>
    <property type="match status" value="1"/>
</dbReference>
<dbReference type="InterPro" id="IPR040754">
    <property type="entry name" value="PreAtp-grasp"/>
</dbReference>
<name>A0AA35URD6_METCP</name>
<evidence type="ECO:0000313" key="2">
    <source>
        <dbReference type="EMBL" id="CAI8840927.1"/>
    </source>
</evidence>
<dbReference type="AlphaFoldDB" id="A0AA35URD6"/>
<sequence>MAATTKCPSPASTRPSLPVVEFPGVGLDAAQARRIAGIAKRMLADEPTLASTRMFGDKVSAGVDDAPALLFEDHAEITLYAQPGADLGLQYRALMLAGDEDMVLIGGPRSEDFETYCRHTLGLGSVTVLGVPPASAIGHATLPERCAATPSALEPIVETARKHRRLNLIPYIGTRQAWRFAGLIAERTGARVKVAAPPPHLTQRVNDKLWFARCVKDLLGPAALPPSYCTFGPVGLVGRLGALARRFERIVIKIPDSAGGAGNLIFLSELIRRLPPALLSRRVSRLLARRGWNGGFPLLVGAWDCDVLASPSVQIWIPARDDSLPVVEGIFDQAIGDEEGTFVGAMPCELPESLRNRLAGEALQLAHLFQQMGYFGRCSFDAVIAGNDAATALPHWIECNGRWGGTSIPMTLANRLLGDWKRRALLIVQRTDSKNRPCSLPAALARLGPLVFRDRGEEGIVILTPAGLETGTGMHLMSIAGSTDAARRQTLAAESLLRAGPTDGRAGSGPR</sequence>